<sequence length="382" mass="44878">MLEVLELRAVDFELPRIMLRQPRNKKPGSKDNGGSKHQDIFVDFSKLRELTLIDSGPDDSLSQLEGIIRRSPRLRKLNWQTRWYCWFPIRSSVEVQDYLVLLKTANRLQRLNMPLLMLNMHTIDTLTQRHSQTIREIDLRDLRDEQMPLWIQDVLSTCPMLTKVTCQALSAQNVIEGVPFWVCRDRLEEFCICINMHPAMNNPSRIEISEEEERDQCWAVYSQLGRLRALRVLDLRYQPSRLGMGFIFRHRIRMLPTTTTMGLCQLSKLELLECFQFNGHQDMTKVDVMWMLEHWTSLKLIEGGKLSTGGSRFLDREDPFDAGLARIFNAYGVQTPMSQYPKEYEAYDWNNENWPENEPQQEPYSINDEANIYEELDIDILG</sequence>
<keyword evidence="2" id="KW-1185">Reference proteome</keyword>
<name>A0A9P6M2T8_9FUNG</name>
<accession>A0A9P6M2T8</accession>
<dbReference type="AlphaFoldDB" id="A0A9P6M2T8"/>
<dbReference type="EMBL" id="JAAAHW010006314">
    <property type="protein sequence ID" value="KAF9963194.1"/>
    <property type="molecule type" value="Genomic_DNA"/>
</dbReference>
<dbReference type="Gene3D" id="3.80.10.10">
    <property type="entry name" value="Ribonuclease Inhibitor"/>
    <property type="match status" value="1"/>
</dbReference>
<dbReference type="SUPFAM" id="SSF52047">
    <property type="entry name" value="RNI-like"/>
    <property type="match status" value="1"/>
</dbReference>
<evidence type="ECO:0000313" key="1">
    <source>
        <dbReference type="EMBL" id="KAF9963194.1"/>
    </source>
</evidence>
<dbReference type="OrthoDB" id="2348416at2759"/>
<reference evidence="1" key="1">
    <citation type="journal article" date="2020" name="Fungal Divers.">
        <title>Resolving the Mortierellaceae phylogeny through synthesis of multi-gene phylogenetics and phylogenomics.</title>
        <authorList>
            <person name="Vandepol N."/>
            <person name="Liber J."/>
            <person name="Desiro A."/>
            <person name="Na H."/>
            <person name="Kennedy M."/>
            <person name="Barry K."/>
            <person name="Grigoriev I.V."/>
            <person name="Miller A.N."/>
            <person name="O'Donnell K."/>
            <person name="Stajich J.E."/>
            <person name="Bonito G."/>
        </authorList>
    </citation>
    <scope>NUCLEOTIDE SEQUENCE</scope>
    <source>
        <strain evidence="1">MES-2147</strain>
    </source>
</reference>
<proteinExistence type="predicted"/>
<evidence type="ECO:0000313" key="2">
    <source>
        <dbReference type="Proteomes" id="UP000749646"/>
    </source>
</evidence>
<gene>
    <name evidence="1" type="ORF">BGZ65_005289</name>
</gene>
<protein>
    <submittedName>
        <fullName evidence="1">Uncharacterized protein</fullName>
    </submittedName>
</protein>
<dbReference type="InterPro" id="IPR032675">
    <property type="entry name" value="LRR_dom_sf"/>
</dbReference>
<organism evidence="1 2">
    <name type="scientific">Modicella reniformis</name>
    <dbReference type="NCBI Taxonomy" id="1440133"/>
    <lineage>
        <taxon>Eukaryota</taxon>
        <taxon>Fungi</taxon>
        <taxon>Fungi incertae sedis</taxon>
        <taxon>Mucoromycota</taxon>
        <taxon>Mortierellomycotina</taxon>
        <taxon>Mortierellomycetes</taxon>
        <taxon>Mortierellales</taxon>
        <taxon>Mortierellaceae</taxon>
        <taxon>Modicella</taxon>
    </lineage>
</organism>
<dbReference type="Proteomes" id="UP000749646">
    <property type="component" value="Unassembled WGS sequence"/>
</dbReference>
<comment type="caution">
    <text evidence="1">The sequence shown here is derived from an EMBL/GenBank/DDBJ whole genome shotgun (WGS) entry which is preliminary data.</text>
</comment>